<dbReference type="Gene3D" id="3.10.150.10">
    <property type="entry name" value="DNA Polymerase III, subunit A, domain 2"/>
    <property type="match status" value="1"/>
</dbReference>
<dbReference type="RefSeq" id="WP_016504192.1">
    <property type="nucleotide sequence ID" value="NZ_AMSD01000002.1"/>
</dbReference>
<evidence type="ECO:0000256" key="5">
    <source>
        <dbReference type="ARBA" id="ARBA00022679"/>
    </source>
</evidence>
<evidence type="ECO:0000256" key="9">
    <source>
        <dbReference type="ARBA" id="ARBA00023125"/>
    </source>
</evidence>
<dbReference type="Proteomes" id="UP000053688">
    <property type="component" value="Unassembled WGS sequence"/>
</dbReference>
<dbReference type="PIRSF" id="PIRSF000804">
    <property type="entry name" value="DNA_pol_III_b"/>
    <property type="match status" value="1"/>
</dbReference>
<dbReference type="STRING" id="28176.CF66_1102"/>
<keyword evidence="6 10" id="KW-0548">Nucleotidyltransferase</keyword>
<comment type="caution">
    <text evidence="14">The sequence shown here is derived from an EMBL/GenBank/DDBJ whole genome shotgun (WGS) entry which is preliminary data.</text>
</comment>
<dbReference type="GO" id="GO:0009360">
    <property type="term" value="C:DNA polymerase III complex"/>
    <property type="evidence" value="ECO:0007669"/>
    <property type="project" value="InterPro"/>
</dbReference>
<proteinExistence type="inferred from homology"/>
<evidence type="ECO:0000256" key="8">
    <source>
        <dbReference type="ARBA" id="ARBA00022932"/>
    </source>
</evidence>
<dbReference type="SUPFAM" id="SSF55979">
    <property type="entry name" value="DNA clamp"/>
    <property type="match status" value="3"/>
</dbReference>
<comment type="subunit">
    <text evidence="10">Forms a ring-shaped head-to-tail homodimer around DNA.</text>
</comment>
<dbReference type="InterPro" id="IPR022635">
    <property type="entry name" value="DNA_polIII_beta_C"/>
</dbReference>
<evidence type="ECO:0000256" key="4">
    <source>
        <dbReference type="ARBA" id="ARBA00022490"/>
    </source>
</evidence>
<evidence type="ECO:0000313" key="15">
    <source>
        <dbReference type="Proteomes" id="UP000053688"/>
    </source>
</evidence>
<dbReference type="InterPro" id="IPR001001">
    <property type="entry name" value="DNA_polIII_beta"/>
</dbReference>
<evidence type="ECO:0000256" key="7">
    <source>
        <dbReference type="ARBA" id="ARBA00022705"/>
    </source>
</evidence>
<dbReference type="Pfam" id="PF00712">
    <property type="entry name" value="DNA_pol3_beta"/>
    <property type="match status" value="1"/>
</dbReference>
<dbReference type="GO" id="GO:0008408">
    <property type="term" value="F:3'-5' exonuclease activity"/>
    <property type="evidence" value="ECO:0007669"/>
    <property type="project" value="InterPro"/>
</dbReference>
<sequence>MKFSIQSNHLVKSLQQVFGVFGSRPSLPILGHLLIKVVDNILWIITTNLEVELISRVILLDNDIREGSVTIPARKFLDICRSFSSTAMITLTLEKKQVKVYSGRGVFFLSTSPPNNFPNINALKANVVVSLAQSELRNLVKKTHFSMANQDIRYYLNGMLFEIEGSILRTIATDGHRMAISKTQLISSFPSTKIILPRKSVQELLKLLDISMDPVLLKISDSILRIEVENFILTSKLVDGCFPDYRLVFPENINKVLQASCDDLYQAFSRVGVLSNEKIRSVRINLSNDEMRITTSNVEQEKAEEIIDVSYSGEDLEIAFNVKYILDVLSTLRCKKVRLSMSDSNSSILIENAENSNAMYVVMPIRL</sequence>
<dbReference type="InterPro" id="IPR022637">
    <property type="entry name" value="DNA_polIII_beta_cen"/>
</dbReference>
<dbReference type="InterPro" id="IPR022634">
    <property type="entry name" value="DNA_polIII_beta_N"/>
</dbReference>
<protein>
    <recommendedName>
        <fullName evidence="3 10">Beta sliding clamp</fullName>
    </recommendedName>
</protein>
<comment type="subcellular location">
    <subcellularLocation>
        <location evidence="1 10">Cytoplasm</location>
    </subcellularLocation>
</comment>
<evidence type="ECO:0000259" key="12">
    <source>
        <dbReference type="Pfam" id="PF02767"/>
    </source>
</evidence>
<keyword evidence="15" id="KW-1185">Reference proteome</keyword>
<keyword evidence="5 10" id="KW-0808">Transferase</keyword>
<dbReference type="GO" id="GO:0003887">
    <property type="term" value="F:DNA-directed DNA polymerase activity"/>
    <property type="evidence" value="ECO:0007669"/>
    <property type="project" value="UniProtKB-UniRule"/>
</dbReference>
<dbReference type="GO" id="GO:0005737">
    <property type="term" value="C:cytoplasm"/>
    <property type="evidence" value="ECO:0007669"/>
    <property type="project" value="UniProtKB-SubCell"/>
</dbReference>
<gene>
    <name evidence="14" type="primary">dnaN</name>
    <name evidence="14" type="ORF">O1U_0866</name>
</gene>
<dbReference type="AlphaFoldDB" id="S3E018"/>
<dbReference type="Gene3D" id="3.70.10.10">
    <property type="match status" value="1"/>
</dbReference>
<dbReference type="NCBIfam" id="TIGR00663">
    <property type="entry name" value="dnan"/>
    <property type="match status" value="1"/>
</dbReference>
<dbReference type="Pfam" id="PF02767">
    <property type="entry name" value="DNA_pol3_beta_2"/>
    <property type="match status" value="1"/>
</dbReference>
<dbReference type="SMART" id="SM00480">
    <property type="entry name" value="POL3Bc"/>
    <property type="match status" value="1"/>
</dbReference>
<dbReference type="EMBL" id="AMSD01000002">
    <property type="protein sequence ID" value="EPE37561.1"/>
    <property type="molecule type" value="Genomic_DNA"/>
</dbReference>
<organism evidence="14 15">
    <name type="scientific">Candidatus Photodesmus katoptron Akat1</name>
    <dbReference type="NCBI Taxonomy" id="1236703"/>
    <lineage>
        <taxon>Bacteria</taxon>
        <taxon>Pseudomonadati</taxon>
        <taxon>Pseudomonadota</taxon>
        <taxon>Gammaproteobacteria</taxon>
        <taxon>Vibrionales</taxon>
        <taxon>Vibrionaceae</taxon>
        <taxon>Candidatus Photodesmus</taxon>
    </lineage>
</organism>
<evidence type="ECO:0000256" key="3">
    <source>
        <dbReference type="ARBA" id="ARBA00021035"/>
    </source>
</evidence>
<name>S3E018_9GAMM</name>
<dbReference type="InterPro" id="IPR046938">
    <property type="entry name" value="DNA_clamp_sf"/>
</dbReference>
<feature type="domain" description="DNA polymerase III beta sliding clamp N-terminal" evidence="11">
    <location>
        <begin position="1"/>
        <end position="120"/>
    </location>
</feature>
<feature type="domain" description="DNA polymerase III beta sliding clamp C-terminal" evidence="13">
    <location>
        <begin position="248"/>
        <end position="366"/>
    </location>
</feature>
<reference evidence="14 15" key="1">
    <citation type="journal article" date="2014" name="Environ. Microbiol.">
        <title>Genomic signatures of obligate host dependence in the luminous bacterial symbiont of a vertebrate.</title>
        <authorList>
            <person name="Hendry T.A."/>
            <person name="de Wet J.R."/>
            <person name="Dunlap P.V."/>
        </authorList>
    </citation>
    <scope>NUCLEOTIDE SEQUENCE [LARGE SCALE GENOMIC DNA]</scope>
    <source>
        <strain evidence="14 15">Akat1</strain>
    </source>
</reference>
<evidence type="ECO:0000256" key="10">
    <source>
        <dbReference type="PIRNR" id="PIRNR000804"/>
    </source>
</evidence>
<keyword evidence="8 10" id="KW-0239">DNA-directed DNA polymerase</keyword>
<dbReference type="PATRIC" id="fig|1236703.3.peg.903"/>
<keyword evidence="4 10" id="KW-0963">Cytoplasm</keyword>
<dbReference type="GO" id="GO:0006271">
    <property type="term" value="P:DNA strand elongation involved in DNA replication"/>
    <property type="evidence" value="ECO:0007669"/>
    <property type="project" value="TreeGrafter"/>
</dbReference>
<evidence type="ECO:0000259" key="13">
    <source>
        <dbReference type="Pfam" id="PF02768"/>
    </source>
</evidence>
<keyword evidence="7 10" id="KW-0235">DNA replication</keyword>
<feature type="domain" description="DNA polymerase III beta sliding clamp central" evidence="12">
    <location>
        <begin position="131"/>
        <end position="244"/>
    </location>
</feature>
<evidence type="ECO:0000313" key="14">
    <source>
        <dbReference type="EMBL" id="EPE37561.1"/>
    </source>
</evidence>
<accession>S3E018</accession>
<comment type="function">
    <text evidence="10">Confers DNA tethering and processivity to DNA polymerases and other proteins. Acts as a clamp, forming a ring around DNA (a reaction catalyzed by the clamp-loading complex) which diffuses in an ATP-independent manner freely and bidirectionally along dsDNA. Initially characterized for its ability to contact the catalytic subunit of DNA polymerase III (Pol III), a complex, multichain enzyme responsible for most of the replicative synthesis in bacteria; Pol III exhibits 3'-5' exonuclease proofreading activity. The beta chain is required for initiation of replication as well as for processivity of DNA replication.</text>
</comment>
<dbReference type="CDD" id="cd00140">
    <property type="entry name" value="beta_clamp"/>
    <property type="match status" value="1"/>
</dbReference>
<comment type="similarity">
    <text evidence="2 10">Belongs to the beta sliding clamp family.</text>
</comment>
<evidence type="ECO:0000259" key="11">
    <source>
        <dbReference type="Pfam" id="PF00712"/>
    </source>
</evidence>
<evidence type="ECO:0000256" key="6">
    <source>
        <dbReference type="ARBA" id="ARBA00022695"/>
    </source>
</evidence>
<evidence type="ECO:0000256" key="1">
    <source>
        <dbReference type="ARBA" id="ARBA00004496"/>
    </source>
</evidence>
<keyword evidence="9" id="KW-0238">DNA-binding</keyword>
<dbReference type="PANTHER" id="PTHR30478:SF0">
    <property type="entry name" value="BETA SLIDING CLAMP"/>
    <property type="match status" value="1"/>
</dbReference>
<dbReference type="Pfam" id="PF02768">
    <property type="entry name" value="DNA_pol3_beta_3"/>
    <property type="match status" value="1"/>
</dbReference>
<dbReference type="GO" id="GO:0003677">
    <property type="term" value="F:DNA binding"/>
    <property type="evidence" value="ECO:0007669"/>
    <property type="project" value="UniProtKB-UniRule"/>
</dbReference>
<dbReference type="eggNOG" id="COG0592">
    <property type="taxonomic scope" value="Bacteria"/>
</dbReference>
<evidence type="ECO:0000256" key="2">
    <source>
        <dbReference type="ARBA" id="ARBA00010752"/>
    </source>
</evidence>
<dbReference type="PANTHER" id="PTHR30478">
    <property type="entry name" value="DNA POLYMERASE III SUBUNIT BETA"/>
    <property type="match status" value="1"/>
</dbReference>